<dbReference type="RefSeq" id="WP_189658397.1">
    <property type="nucleotide sequence ID" value="NZ_BNAP01000023.1"/>
</dbReference>
<dbReference type="InterPro" id="IPR052898">
    <property type="entry name" value="ACAD10-like"/>
</dbReference>
<keyword evidence="3" id="KW-1185">Reference proteome</keyword>
<reference evidence="2" key="2">
    <citation type="submission" date="2020-09" db="EMBL/GenBank/DDBJ databases">
        <authorList>
            <person name="Sun Q."/>
            <person name="Zhou Y."/>
        </authorList>
    </citation>
    <scope>NUCLEOTIDE SEQUENCE</scope>
    <source>
        <strain evidence="2">CGMCC 1.7081</strain>
    </source>
</reference>
<dbReference type="InterPro" id="IPR011009">
    <property type="entry name" value="Kinase-like_dom_sf"/>
</dbReference>
<dbReference type="InterPro" id="IPR041726">
    <property type="entry name" value="ACAD10_11_N"/>
</dbReference>
<dbReference type="Pfam" id="PF01636">
    <property type="entry name" value="APH"/>
    <property type="match status" value="1"/>
</dbReference>
<sequence length="340" mass="36903">MQATPDFDPNRLAAVLGGPIRLAPVSSGQSNPTWFVTCGDREMVLRKKPQGATAASAHAIDREYRILSALADSGLPIPRMVMMEEEPEVIGTPFYLMERLCGTVSEDSALPDLAPDDRRAVYRDAATVLARLHRVDWAGIGLADYGRPDGYYERQVRRWSRQWDSTKTRDDALIDELAAWFAANLPPESPTTIVHGDYRIGNLMYGTAPAGIVGVLDWELSTLGDPLSDLAHWLMFHAFRPDQMGGLAGVDLAGHGLPSDTELLDHYQASGGCTAALTPFHRAFALFRMSVILEGITARALAGQAANHDAMAVGALAPDFARLAAQVLETDKPPLSARID</sequence>
<organism evidence="2 3">
    <name type="scientific">Pseudodonghicola xiamenensis</name>
    <dbReference type="NCBI Taxonomy" id="337702"/>
    <lineage>
        <taxon>Bacteria</taxon>
        <taxon>Pseudomonadati</taxon>
        <taxon>Pseudomonadota</taxon>
        <taxon>Alphaproteobacteria</taxon>
        <taxon>Rhodobacterales</taxon>
        <taxon>Paracoccaceae</taxon>
        <taxon>Pseudodonghicola</taxon>
    </lineage>
</organism>
<evidence type="ECO:0000259" key="1">
    <source>
        <dbReference type="Pfam" id="PF01636"/>
    </source>
</evidence>
<dbReference type="PANTHER" id="PTHR47829">
    <property type="entry name" value="HYDROLASE, PUTATIVE (AFU_ORTHOLOGUE AFUA_1G12880)-RELATED"/>
    <property type="match status" value="1"/>
</dbReference>
<evidence type="ECO:0000313" key="2">
    <source>
        <dbReference type="EMBL" id="GHG99390.1"/>
    </source>
</evidence>
<dbReference type="SUPFAM" id="SSF56112">
    <property type="entry name" value="Protein kinase-like (PK-like)"/>
    <property type="match status" value="1"/>
</dbReference>
<proteinExistence type="predicted"/>
<accession>A0A8J3MDJ8</accession>
<dbReference type="InterPro" id="IPR002575">
    <property type="entry name" value="Aminoglycoside_PTrfase"/>
</dbReference>
<dbReference type="AlphaFoldDB" id="A0A8J3MDJ8"/>
<dbReference type="Gene3D" id="3.90.1200.10">
    <property type="match status" value="1"/>
</dbReference>
<dbReference type="Proteomes" id="UP000611500">
    <property type="component" value="Unassembled WGS sequence"/>
</dbReference>
<dbReference type="EMBL" id="BNAP01000023">
    <property type="protein sequence ID" value="GHG99390.1"/>
    <property type="molecule type" value="Genomic_DNA"/>
</dbReference>
<evidence type="ECO:0000313" key="3">
    <source>
        <dbReference type="Proteomes" id="UP000611500"/>
    </source>
</evidence>
<dbReference type="CDD" id="cd05154">
    <property type="entry name" value="ACAD10_11_N-like"/>
    <property type="match status" value="1"/>
</dbReference>
<comment type="caution">
    <text evidence="2">The sequence shown here is derived from an EMBL/GenBank/DDBJ whole genome shotgun (WGS) entry which is preliminary data.</text>
</comment>
<reference evidence="2" key="1">
    <citation type="journal article" date="2014" name="Int. J. Syst. Evol. Microbiol.">
        <title>Complete genome sequence of Corynebacterium casei LMG S-19264T (=DSM 44701T), isolated from a smear-ripened cheese.</title>
        <authorList>
            <consortium name="US DOE Joint Genome Institute (JGI-PGF)"/>
            <person name="Walter F."/>
            <person name="Albersmeier A."/>
            <person name="Kalinowski J."/>
            <person name="Ruckert C."/>
        </authorList>
    </citation>
    <scope>NUCLEOTIDE SEQUENCE</scope>
    <source>
        <strain evidence="2">CGMCC 1.7081</strain>
    </source>
</reference>
<dbReference type="PANTHER" id="PTHR47829:SF1">
    <property type="entry name" value="HAD FAMILY PHOSPHATASE"/>
    <property type="match status" value="1"/>
</dbReference>
<protein>
    <submittedName>
        <fullName evidence="2">Aminoglycoside phosphotransferase</fullName>
    </submittedName>
</protein>
<name>A0A8J3MDJ8_9RHOB</name>
<gene>
    <name evidence="2" type="ORF">GCM10010961_35330</name>
</gene>
<feature type="domain" description="Aminoglycoside phosphotransferase" evidence="1">
    <location>
        <begin position="22"/>
        <end position="245"/>
    </location>
</feature>
<dbReference type="Gene3D" id="3.30.200.20">
    <property type="entry name" value="Phosphorylase Kinase, domain 1"/>
    <property type="match status" value="1"/>
</dbReference>